<accession>A0A4Q4KLM7</accession>
<reference evidence="3 4" key="1">
    <citation type="submission" date="2019-02" db="EMBL/GenBank/DDBJ databases">
        <title>Genome sequence of the sea-ice species Brumimicrobium glaciale.</title>
        <authorList>
            <person name="Bowman J.P."/>
        </authorList>
    </citation>
    <scope>NUCLEOTIDE SEQUENCE [LARGE SCALE GENOMIC DNA]</scope>
    <source>
        <strain evidence="3 4">IC156</strain>
    </source>
</reference>
<dbReference type="InterPro" id="IPR026444">
    <property type="entry name" value="Secre_tail"/>
</dbReference>
<sequence length="225" mass="26150">MFSQEEKGLTVRYNFTYGNGDYSTRLSSHELKYGDNMDTFEIQIIENKPVILNWEYLNEVGVFGGRFYDSVQWIYNDGLMNVQYYDFQILESHYHHVSSTINDAQPGYYQLRYIFDNDKIYNTNYPVIHVLEKEKDTIILKSSTEITLYPNPTSNIITLKLSQSIKSGEMKVYSLKGNLELSYPLIDVALNSKYDVSRLSSGIYIFSIIDNENGGEIKRMKVVIE</sequence>
<evidence type="ECO:0000259" key="2">
    <source>
        <dbReference type="Pfam" id="PF18962"/>
    </source>
</evidence>
<protein>
    <submittedName>
        <fullName evidence="3">T9SS type A sorting domain-containing protein</fullName>
    </submittedName>
</protein>
<name>A0A4Q4KLM7_9FLAO</name>
<dbReference type="EMBL" id="SETE01000004">
    <property type="protein sequence ID" value="RYM33274.1"/>
    <property type="molecule type" value="Genomic_DNA"/>
</dbReference>
<evidence type="ECO:0000313" key="4">
    <source>
        <dbReference type="Proteomes" id="UP000293952"/>
    </source>
</evidence>
<feature type="domain" description="Secretion system C-terminal sorting" evidence="2">
    <location>
        <begin position="148"/>
        <end position="219"/>
    </location>
</feature>
<dbReference type="Pfam" id="PF18962">
    <property type="entry name" value="Por_Secre_tail"/>
    <property type="match status" value="1"/>
</dbReference>
<comment type="caution">
    <text evidence="3">The sequence shown here is derived from an EMBL/GenBank/DDBJ whole genome shotgun (WGS) entry which is preliminary data.</text>
</comment>
<keyword evidence="1" id="KW-0732">Signal</keyword>
<organism evidence="3 4">
    <name type="scientific">Brumimicrobium glaciale</name>
    <dbReference type="NCBI Taxonomy" id="200475"/>
    <lineage>
        <taxon>Bacteria</taxon>
        <taxon>Pseudomonadati</taxon>
        <taxon>Bacteroidota</taxon>
        <taxon>Flavobacteriia</taxon>
        <taxon>Flavobacteriales</taxon>
        <taxon>Crocinitomicaceae</taxon>
        <taxon>Brumimicrobium</taxon>
    </lineage>
</organism>
<dbReference type="OrthoDB" id="667194at2"/>
<evidence type="ECO:0000313" key="3">
    <source>
        <dbReference type="EMBL" id="RYM33274.1"/>
    </source>
</evidence>
<dbReference type="RefSeq" id="WP_130093735.1">
    <property type="nucleotide sequence ID" value="NZ_SETE01000004.1"/>
</dbReference>
<evidence type="ECO:0000256" key="1">
    <source>
        <dbReference type="ARBA" id="ARBA00022729"/>
    </source>
</evidence>
<dbReference type="Proteomes" id="UP000293952">
    <property type="component" value="Unassembled WGS sequence"/>
</dbReference>
<dbReference type="AlphaFoldDB" id="A0A4Q4KLM7"/>
<proteinExistence type="predicted"/>
<gene>
    <name evidence="3" type="ORF">ERX46_10025</name>
</gene>
<keyword evidence="4" id="KW-1185">Reference proteome</keyword>
<dbReference type="NCBIfam" id="TIGR04183">
    <property type="entry name" value="Por_Secre_tail"/>
    <property type="match status" value="1"/>
</dbReference>